<accession>A0A0F9ID23</accession>
<sequence length="66" mass="7263">DTRIATCREIKVNQVRFPNATKEQEKKLADILENEVGIATAGPLFANPKAYSTTFVQGVDALPDEE</sequence>
<dbReference type="EMBL" id="LAZR01014402">
    <property type="protein sequence ID" value="KKM17654.1"/>
    <property type="molecule type" value="Genomic_DNA"/>
</dbReference>
<comment type="caution">
    <text evidence="1">The sequence shown here is derived from an EMBL/GenBank/DDBJ whole genome shotgun (WGS) entry which is preliminary data.</text>
</comment>
<reference evidence="1" key="1">
    <citation type="journal article" date="2015" name="Nature">
        <title>Complex archaea that bridge the gap between prokaryotes and eukaryotes.</title>
        <authorList>
            <person name="Spang A."/>
            <person name="Saw J.H."/>
            <person name="Jorgensen S.L."/>
            <person name="Zaremba-Niedzwiedzka K."/>
            <person name="Martijn J."/>
            <person name="Lind A.E."/>
            <person name="van Eijk R."/>
            <person name="Schleper C."/>
            <person name="Guy L."/>
            <person name="Ettema T.J."/>
        </authorList>
    </citation>
    <scope>NUCLEOTIDE SEQUENCE</scope>
</reference>
<organism evidence="1">
    <name type="scientific">marine sediment metagenome</name>
    <dbReference type="NCBI Taxonomy" id="412755"/>
    <lineage>
        <taxon>unclassified sequences</taxon>
        <taxon>metagenomes</taxon>
        <taxon>ecological metagenomes</taxon>
    </lineage>
</organism>
<protein>
    <submittedName>
        <fullName evidence="1">Uncharacterized protein</fullName>
    </submittedName>
</protein>
<dbReference type="AlphaFoldDB" id="A0A0F9ID23"/>
<gene>
    <name evidence="1" type="ORF">LCGC14_1673560</name>
</gene>
<feature type="non-terminal residue" evidence="1">
    <location>
        <position position="1"/>
    </location>
</feature>
<evidence type="ECO:0000313" key="1">
    <source>
        <dbReference type="EMBL" id="KKM17654.1"/>
    </source>
</evidence>
<name>A0A0F9ID23_9ZZZZ</name>
<proteinExistence type="predicted"/>